<gene>
    <name evidence="2" type="ORF">B296_00031309</name>
</gene>
<name>A0A426YKL0_ENSVE</name>
<organism evidence="2 3">
    <name type="scientific">Ensete ventricosum</name>
    <name type="common">Abyssinian banana</name>
    <name type="synonym">Musa ensete</name>
    <dbReference type="NCBI Taxonomy" id="4639"/>
    <lineage>
        <taxon>Eukaryota</taxon>
        <taxon>Viridiplantae</taxon>
        <taxon>Streptophyta</taxon>
        <taxon>Embryophyta</taxon>
        <taxon>Tracheophyta</taxon>
        <taxon>Spermatophyta</taxon>
        <taxon>Magnoliopsida</taxon>
        <taxon>Liliopsida</taxon>
        <taxon>Zingiberales</taxon>
        <taxon>Musaceae</taxon>
        <taxon>Ensete</taxon>
    </lineage>
</organism>
<feature type="region of interest" description="Disordered" evidence="1">
    <location>
        <begin position="1"/>
        <end position="26"/>
    </location>
</feature>
<comment type="caution">
    <text evidence="2">The sequence shown here is derived from an EMBL/GenBank/DDBJ whole genome shotgun (WGS) entry which is preliminary data.</text>
</comment>
<reference evidence="2 3" key="1">
    <citation type="journal article" date="2014" name="Agronomy (Basel)">
        <title>A Draft Genome Sequence for Ensete ventricosum, the Drought-Tolerant Tree Against Hunger.</title>
        <authorList>
            <person name="Harrison J."/>
            <person name="Moore K.A."/>
            <person name="Paszkiewicz K."/>
            <person name="Jones T."/>
            <person name="Grant M."/>
            <person name="Ambacheew D."/>
            <person name="Muzemil S."/>
            <person name="Studholme D.J."/>
        </authorList>
    </citation>
    <scope>NUCLEOTIDE SEQUENCE [LARGE SCALE GENOMIC DNA]</scope>
</reference>
<feature type="compositionally biased region" description="Polar residues" evidence="1">
    <location>
        <begin position="11"/>
        <end position="24"/>
    </location>
</feature>
<evidence type="ECO:0000313" key="3">
    <source>
        <dbReference type="Proteomes" id="UP000287651"/>
    </source>
</evidence>
<protein>
    <submittedName>
        <fullName evidence="2">Uncharacterized protein</fullName>
    </submittedName>
</protein>
<accession>A0A426YKL0</accession>
<dbReference type="EMBL" id="AMZH03011737">
    <property type="protein sequence ID" value="RRT52309.1"/>
    <property type="molecule type" value="Genomic_DNA"/>
</dbReference>
<sequence length="190" mass="21202">MTCHSRVPRVSSLTQSTSPTSRSNALRPCRLIEEGVHYYPYHSLPPPGEEASPKFGESAGEGPSDLEFSSLPPPGEEASPKFGESAGEGPSDLEFSCGMICMSAWSSIARLLVGPNSLTMLEIESHWMRLKARLEMLRTESPWVRLKARLTMFRTKSSRTRLKARLEVLRTQSPQARLKARLEMLRTESP</sequence>
<evidence type="ECO:0000256" key="1">
    <source>
        <dbReference type="SAM" id="MobiDB-lite"/>
    </source>
</evidence>
<proteinExistence type="predicted"/>
<evidence type="ECO:0000313" key="2">
    <source>
        <dbReference type="EMBL" id="RRT52309.1"/>
    </source>
</evidence>
<feature type="region of interest" description="Disordered" evidence="1">
    <location>
        <begin position="47"/>
        <end position="89"/>
    </location>
</feature>
<dbReference type="Proteomes" id="UP000287651">
    <property type="component" value="Unassembled WGS sequence"/>
</dbReference>
<dbReference type="AlphaFoldDB" id="A0A426YKL0"/>